<feature type="region of interest" description="Disordered" evidence="1">
    <location>
        <begin position="75"/>
        <end position="101"/>
    </location>
</feature>
<feature type="non-terminal residue" evidence="2">
    <location>
        <position position="1"/>
    </location>
</feature>
<dbReference type="AlphaFoldDB" id="A0A0F8XPA9"/>
<dbReference type="EMBL" id="LAZR01058004">
    <property type="protein sequence ID" value="KKK70828.1"/>
    <property type="molecule type" value="Genomic_DNA"/>
</dbReference>
<protein>
    <submittedName>
        <fullName evidence="2">Uncharacterized protein</fullName>
    </submittedName>
</protein>
<name>A0A0F8XPA9_9ZZZZ</name>
<sequence length="171" mass="20273">RIRHALGDCKSQKYNSTWFEDWDYKLMKLKEKGSYDESFDYAFTIAPDYTDPAENRLKKKGCELYRYKSDRADNLAKMSKKTKQKQKVETSRKVKRKETKSKKEPIKKIGHDFKDLTRIQLEFCLFLESKNGKAGIVTLNKKFGKEKAGRLMRDLEKINKIEKVLKSYRLI</sequence>
<evidence type="ECO:0000313" key="2">
    <source>
        <dbReference type="EMBL" id="KKK70828.1"/>
    </source>
</evidence>
<accession>A0A0F8XPA9</accession>
<proteinExistence type="predicted"/>
<comment type="caution">
    <text evidence="2">The sequence shown here is derived from an EMBL/GenBank/DDBJ whole genome shotgun (WGS) entry which is preliminary data.</text>
</comment>
<organism evidence="2">
    <name type="scientific">marine sediment metagenome</name>
    <dbReference type="NCBI Taxonomy" id="412755"/>
    <lineage>
        <taxon>unclassified sequences</taxon>
        <taxon>metagenomes</taxon>
        <taxon>ecological metagenomes</taxon>
    </lineage>
</organism>
<evidence type="ECO:0000256" key="1">
    <source>
        <dbReference type="SAM" id="MobiDB-lite"/>
    </source>
</evidence>
<reference evidence="2" key="1">
    <citation type="journal article" date="2015" name="Nature">
        <title>Complex archaea that bridge the gap between prokaryotes and eukaryotes.</title>
        <authorList>
            <person name="Spang A."/>
            <person name="Saw J.H."/>
            <person name="Jorgensen S.L."/>
            <person name="Zaremba-Niedzwiedzka K."/>
            <person name="Martijn J."/>
            <person name="Lind A.E."/>
            <person name="van Eijk R."/>
            <person name="Schleper C."/>
            <person name="Guy L."/>
            <person name="Ettema T.J."/>
        </authorList>
    </citation>
    <scope>NUCLEOTIDE SEQUENCE</scope>
</reference>
<gene>
    <name evidence="2" type="ORF">LCGC14_2920070</name>
</gene>